<feature type="transmembrane region" description="Helical" evidence="7">
    <location>
        <begin position="18"/>
        <end position="40"/>
    </location>
</feature>
<feature type="transmembrane region" description="Helical" evidence="7">
    <location>
        <begin position="85"/>
        <end position="105"/>
    </location>
</feature>
<accession>A0A8J6UI33</accession>
<evidence type="ECO:0000313" key="9">
    <source>
        <dbReference type="EMBL" id="MBD0836189.1"/>
    </source>
</evidence>
<keyword evidence="6 7" id="KW-0472">Membrane</keyword>
<evidence type="ECO:0000256" key="7">
    <source>
        <dbReference type="SAM" id="Phobius"/>
    </source>
</evidence>
<keyword evidence="10" id="KW-1185">Reference proteome</keyword>
<feature type="transmembrane region" description="Helical" evidence="7">
    <location>
        <begin position="319"/>
        <end position="342"/>
    </location>
</feature>
<dbReference type="GO" id="GO:0016413">
    <property type="term" value="F:O-acetyltransferase activity"/>
    <property type="evidence" value="ECO:0007669"/>
    <property type="project" value="TreeGrafter"/>
</dbReference>
<dbReference type="GO" id="GO:0009246">
    <property type="term" value="P:enterobacterial common antigen biosynthetic process"/>
    <property type="evidence" value="ECO:0007669"/>
    <property type="project" value="TreeGrafter"/>
</dbReference>
<organism evidence="9 10">
    <name type="scientific">Aestuariibaculum suncheonense</name>
    <dbReference type="NCBI Taxonomy" id="1028745"/>
    <lineage>
        <taxon>Bacteria</taxon>
        <taxon>Pseudomonadati</taxon>
        <taxon>Bacteroidota</taxon>
        <taxon>Flavobacteriia</taxon>
        <taxon>Flavobacteriales</taxon>
        <taxon>Flavobacteriaceae</taxon>
    </lineage>
</organism>
<dbReference type="EMBL" id="JACVXC010000004">
    <property type="protein sequence ID" value="MBD0836189.1"/>
    <property type="molecule type" value="Genomic_DNA"/>
</dbReference>
<sequence>MAKSDGAFLSYVHSFRGLAILIIVFGHAVAAAAIGAKGVFDESYPLVMISEVFYHDSTIYFAIISGLLFASVLKSKGFKRFYGSKFKYVLLPYFFLTLIFTLIKIKFKSHDGFLDNFGFYLSAALKNLIYGKANFVMWYIPVLLFLYLVTPVLNWLQYRNRFTKVLFLIIVLMPLVVSRVQMAHEYILKIETMLYFTGAYVFGMWLGAALDEKLTALKKYKYIVFSIAFLSTVGLFYLYVNKLDYLGKVSLKESLFYVQKLCFTVLILFFFKKYEHKQVRWLDLVARDSFAIYFLHGFILFTSLPLFKSMLQIEAIEPLNIISGTILLLFYSVSLSLFTVFISKKVFKQYSRYLVGA</sequence>
<feature type="transmembrane region" description="Helical" evidence="7">
    <location>
        <begin position="193"/>
        <end position="210"/>
    </location>
</feature>
<dbReference type="GO" id="GO:0005886">
    <property type="term" value="C:plasma membrane"/>
    <property type="evidence" value="ECO:0007669"/>
    <property type="project" value="UniProtKB-SubCell"/>
</dbReference>
<evidence type="ECO:0000256" key="2">
    <source>
        <dbReference type="ARBA" id="ARBA00007400"/>
    </source>
</evidence>
<evidence type="ECO:0000256" key="1">
    <source>
        <dbReference type="ARBA" id="ARBA00004651"/>
    </source>
</evidence>
<reference evidence="9" key="2">
    <citation type="submission" date="2020-09" db="EMBL/GenBank/DDBJ databases">
        <authorList>
            <person name="Wu Z."/>
        </authorList>
    </citation>
    <scope>NUCLEOTIDE SEQUENCE</scope>
    <source>
        <strain evidence="9">SC17</strain>
    </source>
</reference>
<evidence type="ECO:0000313" key="10">
    <source>
        <dbReference type="Proteomes" id="UP000602057"/>
    </source>
</evidence>
<keyword evidence="9" id="KW-0012">Acyltransferase</keyword>
<keyword evidence="4 7" id="KW-0812">Transmembrane</keyword>
<evidence type="ECO:0000256" key="5">
    <source>
        <dbReference type="ARBA" id="ARBA00022989"/>
    </source>
</evidence>
<feature type="transmembrane region" description="Helical" evidence="7">
    <location>
        <begin position="255"/>
        <end position="271"/>
    </location>
</feature>
<comment type="similarity">
    <text evidence="2">Belongs to the acyltransferase 3 family.</text>
</comment>
<protein>
    <submittedName>
        <fullName evidence="9">Acyltransferase</fullName>
    </submittedName>
</protein>
<dbReference type="InterPro" id="IPR002656">
    <property type="entry name" value="Acyl_transf_3_dom"/>
</dbReference>
<comment type="caution">
    <text evidence="9">The sequence shown here is derived from an EMBL/GenBank/DDBJ whole genome shotgun (WGS) entry which is preliminary data.</text>
</comment>
<proteinExistence type="inferred from homology"/>
<evidence type="ECO:0000256" key="4">
    <source>
        <dbReference type="ARBA" id="ARBA00022692"/>
    </source>
</evidence>
<feature type="transmembrane region" description="Helical" evidence="7">
    <location>
        <begin position="291"/>
        <end position="307"/>
    </location>
</feature>
<feature type="transmembrane region" description="Helical" evidence="7">
    <location>
        <begin position="165"/>
        <end position="187"/>
    </location>
</feature>
<dbReference type="Pfam" id="PF01757">
    <property type="entry name" value="Acyl_transf_3"/>
    <property type="match status" value="1"/>
</dbReference>
<evidence type="ECO:0000256" key="6">
    <source>
        <dbReference type="ARBA" id="ARBA00023136"/>
    </source>
</evidence>
<feature type="transmembrane region" description="Helical" evidence="7">
    <location>
        <begin position="135"/>
        <end position="153"/>
    </location>
</feature>
<feature type="transmembrane region" description="Helical" evidence="7">
    <location>
        <begin position="222"/>
        <end position="240"/>
    </location>
</feature>
<keyword evidence="5 7" id="KW-1133">Transmembrane helix</keyword>
<keyword evidence="9" id="KW-0808">Transferase</keyword>
<evidence type="ECO:0000256" key="3">
    <source>
        <dbReference type="ARBA" id="ARBA00022475"/>
    </source>
</evidence>
<feature type="domain" description="Acyltransferase 3" evidence="8">
    <location>
        <begin position="11"/>
        <end position="336"/>
    </location>
</feature>
<comment type="subcellular location">
    <subcellularLocation>
        <location evidence="1">Cell membrane</location>
        <topology evidence="1">Multi-pass membrane protein</topology>
    </subcellularLocation>
</comment>
<keyword evidence="3" id="KW-1003">Cell membrane</keyword>
<feature type="transmembrane region" description="Helical" evidence="7">
    <location>
        <begin position="52"/>
        <end position="73"/>
    </location>
</feature>
<dbReference type="PANTHER" id="PTHR40074">
    <property type="entry name" value="O-ACETYLTRANSFERASE WECH"/>
    <property type="match status" value="1"/>
</dbReference>
<reference evidence="9" key="1">
    <citation type="journal article" date="2013" name="Int. J. Syst. Evol. Microbiol.">
        <title>Aestuariibaculum suncheonense gen. nov., sp. nov., a marine bacterium of the family Flavobacteriaceae isolated from a tidal flat and emended descriptions of the genera Gaetbulibacter and Tamlana.</title>
        <authorList>
            <person name="Jeong S.H."/>
            <person name="Park M.S."/>
            <person name="Jin H.M."/>
            <person name="Lee K."/>
            <person name="Park W."/>
            <person name="Jeon C.O."/>
        </authorList>
    </citation>
    <scope>NUCLEOTIDE SEQUENCE</scope>
    <source>
        <strain evidence="9">SC17</strain>
    </source>
</reference>
<name>A0A8J6UI33_9FLAO</name>
<dbReference type="PANTHER" id="PTHR40074:SF2">
    <property type="entry name" value="O-ACETYLTRANSFERASE WECH"/>
    <property type="match status" value="1"/>
</dbReference>
<dbReference type="AlphaFoldDB" id="A0A8J6UI33"/>
<evidence type="ECO:0000259" key="8">
    <source>
        <dbReference type="Pfam" id="PF01757"/>
    </source>
</evidence>
<gene>
    <name evidence="9" type="ORF">ICJ84_12125</name>
</gene>
<dbReference type="RefSeq" id="WP_188216674.1">
    <property type="nucleotide sequence ID" value="NZ_BAABGH010000007.1"/>
</dbReference>
<dbReference type="Proteomes" id="UP000602057">
    <property type="component" value="Unassembled WGS sequence"/>
</dbReference>